<dbReference type="AlphaFoldDB" id="A0A9Q3BLI2"/>
<dbReference type="Proteomes" id="UP000765509">
    <property type="component" value="Unassembled WGS sequence"/>
</dbReference>
<dbReference type="EMBL" id="AVOT02001491">
    <property type="protein sequence ID" value="MBW0467102.1"/>
    <property type="molecule type" value="Genomic_DNA"/>
</dbReference>
<accession>A0A9Q3BLI2</accession>
<feature type="compositionally biased region" description="Basic and acidic residues" evidence="1">
    <location>
        <begin position="12"/>
        <end position="34"/>
    </location>
</feature>
<feature type="region of interest" description="Disordered" evidence="1">
    <location>
        <begin position="1"/>
        <end position="34"/>
    </location>
</feature>
<evidence type="ECO:0000313" key="3">
    <source>
        <dbReference type="Proteomes" id="UP000765509"/>
    </source>
</evidence>
<organism evidence="2 3">
    <name type="scientific">Austropuccinia psidii MF-1</name>
    <dbReference type="NCBI Taxonomy" id="1389203"/>
    <lineage>
        <taxon>Eukaryota</taxon>
        <taxon>Fungi</taxon>
        <taxon>Dikarya</taxon>
        <taxon>Basidiomycota</taxon>
        <taxon>Pucciniomycotina</taxon>
        <taxon>Pucciniomycetes</taxon>
        <taxon>Pucciniales</taxon>
        <taxon>Sphaerophragmiaceae</taxon>
        <taxon>Austropuccinia</taxon>
    </lineage>
</organism>
<feature type="compositionally biased region" description="Polar residues" evidence="1">
    <location>
        <begin position="1"/>
        <end position="10"/>
    </location>
</feature>
<evidence type="ECO:0000313" key="2">
    <source>
        <dbReference type="EMBL" id="MBW0467102.1"/>
    </source>
</evidence>
<gene>
    <name evidence="2" type="ORF">O181_006817</name>
</gene>
<keyword evidence="3" id="KW-1185">Reference proteome</keyword>
<comment type="caution">
    <text evidence="2">The sequence shown here is derived from an EMBL/GenBank/DDBJ whole genome shotgun (WGS) entry which is preliminary data.</text>
</comment>
<protein>
    <submittedName>
        <fullName evidence="2">Uncharacterized protein</fullName>
    </submittedName>
</protein>
<sequence length="95" mass="11148">MFEFQQTVQTAGEKEIQNKGESSHHTSHRKTVDPERSYSYSFLFTGGKQTRFPSGFTPLIDQESKFFTIAGRFLESTKIEWQEQDFFQTEEGRVR</sequence>
<evidence type="ECO:0000256" key="1">
    <source>
        <dbReference type="SAM" id="MobiDB-lite"/>
    </source>
</evidence>
<proteinExistence type="predicted"/>
<reference evidence="2" key="1">
    <citation type="submission" date="2021-03" db="EMBL/GenBank/DDBJ databases">
        <title>Draft genome sequence of rust myrtle Austropuccinia psidii MF-1, a brazilian biotype.</title>
        <authorList>
            <person name="Quecine M.C."/>
            <person name="Pachon D.M.R."/>
            <person name="Bonatelli M.L."/>
            <person name="Correr F.H."/>
            <person name="Franceschini L.M."/>
            <person name="Leite T.F."/>
            <person name="Margarido G.R.A."/>
            <person name="Almeida C.A."/>
            <person name="Ferrarezi J.A."/>
            <person name="Labate C.A."/>
        </authorList>
    </citation>
    <scope>NUCLEOTIDE SEQUENCE</scope>
    <source>
        <strain evidence="2">MF-1</strain>
    </source>
</reference>
<name>A0A9Q3BLI2_9BASI</name>